<feature type="transmembrane region" description="Helical" evidence="1">
    <location>
        <begin position="49"/>
        <end position="73"/>
    </location>
</feature>
<feature type="transmembrane region" description="Helical" evidence="1">
    <location>
        <begin position="100"/>
        <end position="118"/>
    </location>
</feature>
<dbReference type="InterPro" id="IPR050879">
    <property type="entry name" value="Acyltransferase_3"/>
</dbReference>
<dbReference type="GO" id="GO:0009103">
    <property type="term" value="P:lipopolysaccharide biosynthetic process"/>
    <property type="evidence" value="ECO:0007669"/>
    <property type="project" value="TreeGrafter"/>
</dbReference>
<dbReference type="EMBL" id="CP136426">
    <property type="protein sequence ID" value="WOC52460.1"/>
    <property type="molecule type" value="Genomic_DNA"/>
</dbReference>
<feature type="transmembrane region" description="Helical" evidence="1">
    <location>
        <begin position="178"/>
        <end position="195"/>
    </location>
</feature>
<evidence type="ECO:0000259" key="2">
    <source>
        <dbReference type="Pfam" id="PF01757"/>
    </source>
</evidence>
<gene>
    <name evidence="3" type="ORF">BPO_1813</name>
</gene>
<dbReference type="PANTHER" id="PTHR23028:SF53">
    <property type="entry name" value="ACYL_TRANSF_3 DOMAIN-CONTAINING PROTEIN"/>
    <property type="match status" value="1"/>
</dbReference>
<keyword evidence="1" id="KW-0812">Transmembrane</keyword>
<keyword evidence="4" id="KW-1185">Reference proteome</keyword>
<feature type="transmembrane region" description="Helical" evidence="1">
    <location>
        <begin position="332"/>
        <end position="353"/>
    </location>
</feature>
<keyword evidence="3" id="KW-0012">Acyltransferase</keyword>
<feature type="transmembrane region" description="Helical" evidence="1">
    <location>
        <begin position="300"/>
        <end position="320"/>
    </location>
</feature>
<protein>
    <submittedName>
        <fullName evidence="3">Peptidoglycan/LPS O-acetylase OafA/YrhL, contains acyltransferase and SGNH-hydrolase domain</fullName>
    </submittedName>
</protein>
<accession>A0AAU0F153</accession>
<keyword evidence="1" id="KW-1133">Transmembrane helix</keyword>
<proteinExistence type="predicted"/>
<evidence type="ECO:0000313" key="4">
    <source>
        <dbReference type="Proteomes" id="UP001432059"/>
    </source>
</evidence>
<feature type="transmembrane region" description="Helical" evidence="1">
    <location>
        <begin position="152"/>
        <end position="169"/>
    </location>
</feature>
<dbReference type="GO" id="GO:0016747">
    <property type="term" value="F:acyltransferase activity, transferring groups other than amino-acyl groups"/>
    <property type="evidence" value="ECO:0007669"/>
    <property type="project" value="InterPro"/>
</dbReference>
<name>A0AAU0F153_9FLAO</name>
<feature type="domain" description="Acyltransferase 3" evidence="2">
    <location>
        <begin position="20"/>
        <end position="350"/>
    </location>
</feature>
<feature type="transmembrane region" description="Helical" evidence="1">
    <location>
        <begin position="20"/>
        <end position="37"/>
    </location>
</feature>
<reference evidence="3" key="1">
    <citation type="submission" date="2023-10" db="EMBL/GenBank/DDBJ databases">
        <title>Characterization and whole genome sequencing of a novel strain of Bergeyella porcorum QD2021 isolated from pig.</title>
        <authorList>
            <person name="Liu G."/>
            <person name="Chen C."/>
            <person name="Han X."/>
        </authorList>
    </citation>
    <scope>NUCLEOTIDE SEQUENCE</scope>
    <source>
        <strain evidence="3">QD2021</strain>
    </source>
</reference>
<keyword evidence="3" id="KW-0808">Transferase</keyword>
<feature type="transmembrane region" description="Helical" evidence="1">
    <location>
        <begin position="268"/>
        <end position="288"/>
    </location>
</feature>
<keyword evidence="1" id="KW-0472">Membrane</keyword>
<evidence type="ECO:0000313" key="3">
    <source>
        <dbReference type="EMBL" id="WOC52460.1"/>
    </source>
</evidence>
<dbReference type="RefSeq" id="WP_327983861.1">
    <property type="nucleotide sequence ID" value="NZ_CP136426.1"/>
</dbReference>
<dbReference type="PANTHER" id="PTHR23028">
    <property type="entry name" value="ACETYLTRANSFERASE"/>
    <property type="match status" value="1"/>
</dbReference>
<dbReference type="InterPro" id="IPR002656">
    <property type="entry name" value="Acyl_transf_3_dom"/>
</dbReference>
<evidence type="ECO:0000256" key="1">
    <source>
        <dbReference type="SAM" id="Phobius"/>
    </source>
</evidence>
<dbReference type="AlphaFoldDB" id="A0AAU0F153"/>
<dbReference type="Proteomes" id="UP001432059">
    <property type="component" value="Chromosome"/>
</dbReference>
<feature type="transmembrane region" description="Helical" evidence="1">
    <location>
        <begin position="246"/>
        <end position="262"/>
    </location>
</feature>
<organism evidence="3 4">
    <name type="scientific">Bergeyella porcorum</name>
    <dbReference type="NCBI Taxonomy" id="1735111"/>
    <lineage>
        <taxon>Bacteria</taxon>
        <taxon>Pseudomonadati</taxon>
        <taxon>Bacteroidota</taxon>
        <taxon>Flavobacteriia</taxon>
        <taxon>Flavobacteriales</taxon>
        <taxon>Weeksellaceae</taxon>
        <taxon>Bergeyella</taxon>
    </lineage>
</organism>
<dbReference type="KEGG" id="bpor:BPO_1813"/>
<dbReference type="Pfam" id="PF01757">
    <property type="entry name" value="Acyl_transf_3"/>
    <property type="match status" value="1"/>
</dbReference>
<dbReference type="GO" id="GO:0016020">
    <property type="term" value="C:membrane"/>
    <property type="evidence" value="ECO:0007669"/>
    <property type="project" value="TreeGrafter"/>
</dbReference>
<sequence length="367" mass="43529">MLQKIINFFKLDISGNRVFGLDLLRSIAILLVLIAHSREYLPISLQEGINLFLVDGVAIFFVLSGFLIGGIIIKSFEKDISIKSITNFWVRRWMRTLPNYYLILFVLLIINLLIGRWIECLEYAKYLLFLQNSYFIIGDFFPESWSLSVEEWFYTIIPILLLMISLLLGQKISFKRKLFVIIILIILGVTFYRFVKYFNIEAKNYYTYDRYFLRQVFSRMDAIMFGVLGAWIRYYYSKIFYKGKKFGFWLGVLILILTHNFESIKDPILYIFAFSFTSFGVLLMLPLMDSWKSTTLGLRYPVVYCSLISYSMYLVNLSLIGNTLNQIELSNLLKFILFWFLTISLSIILYKYFEVPIIKWRDRITRK</sequence>
<feature type="transmembrane region" description="Helical" evidence="1">
    <location>
        <begin position="215"/>
        <end position="234"/>
    </location>
</feature>